<keyword evidence="2" id="KW-0812">Transmembrane</keyword>
<evidence type="ECO:0000313" key="3">
    <source>
        <dbReference type="EMBL" id="KAJ2776497.1"/>
    </source>
</evidence>
<sequence length="362" mass="38906">MDDSWRGRLQPYMGALKVVSATATLMLAGVGGAYWLLSWHIDRNWPVAPEITRRATRRLLRGAAMREHVAPDARIAYMFLLAALEQIHADGELDEGAPAVQEIVVRLADAASRIGEAAPARRMLEDAWRRVVDDDGLLRGAGDRWVQLHACRIADVLGPLQLKAGDPRAAKHTLAAALRAAKQVLDAPDAPAAAREEMLLRHANYLTSLGEALALLGDLDSSQALLSSVLGELRARAPSSPSSSSPPPSSSQPRRADRWTCLDAIVMLDLSQVAQRRGAADDARRWAAAGLAATAEWPKVHACQLCRAHLLPHLAALAERAGDPRDARGLYAAAIAHAEATGLGDADHARQAMSRIDAKLDK</sequence>
<comment type="caution">
    <text evidence="3">The sequence shown here is derived from an EMBL/GenBank/DDBJ whole genome shotgun (WGS) entry which is preliminary data.</text>
</comment>
<keyword evidence="2" id="KW-1133">Transmembrane helix</keyword>
<dbReference type="OrthoDB" id="10050400at2759"/>
<feature type="region of interest" description="Disordered" evidence="1">
    <location>
        <begin position="236"/>
        <end position="256"/>
    </location>
</feature>
<keyword evidence="4" id="KW-1185">Reference proteome</keyword>
<dbReference type="Proteomes" id="UP001140217">
    <property type="component" value="Unassembled WGS sequence"/>
</dbReference>
<evidence type="ECO:0000256" key="2">
    <source>
        <dbReference type="SAM" id="Phobius"/>
    </source>
</evidence>
<dbReference type="EMBL" id="JANBUL010000357">
    <property type="protein sequence ID" value="KAJ2776497.1"/>
    <property type="molecule type" value="Genomic_DNA"/>
</dbReference>
<protein>
    <submittedName>
        <fullName evidence="3">Uncharacterized protein</fullName>
    </submittedName>
</protein>
<gene>
    <name evidence="3" type="ORF">H4R18_005646</name>
</gene>
<evidence type="ECO:0000256" key="1">
    <source>
        <dbReference type="SAM" id="MobiDB-lite"/>
    </source>
</evidence>
<keyword evidence="2" id="KW-0472">Membrane</keyword>
<feature type="transmembrane region" description="Helical" evidence="2">
    <location>
        <begin position="12"/>
        <end position="37"/>
    </location>
</feature>
<accession>A0A9W8LDZ5</accession>
<evidence type="ECO:0000313" key="4">
    <source>
        <dbReference type="Proteomes" id="UP001140217"/>
    </source>
</evidence>
<dbReference type="AlphaFoldDB" id="A0A9W8LDZ5"/>
<organism evidence="3 4">
    <name type="scientific">Coemansia javaensis</name>
    <dbReference type="NCBI Taxonomy" id="2761396"/>
    <lineage>
        <taxon>Eukaryota</taxon>
        <taxon>Fungi</taxon>
        <taxon>Fungi incertae sedis</taxon>
        <taxon>Zoopagomycota</taxon>
        <taxon>Kickxellomycotina</taxon>
        <taxon>Kickxellomycetes</taxon>
        <taxon>Kickxellales</taxon>
        <taxon>Kickxellaceae</taxon>
        <taxon>Coemansia</taxon>
    </lineage>
</organism>
<name>A0A9W8LDZ5_9FUNG</name>
<reference evidence="3" key="1">
    <citation type="submission" date="2022-07" db="EMBL/GenBank/DDBJ databases">
        <title>Phylogenomic reconstructions and comparative analyses of Kickxellomycotina fungi.</title>
        <authorList>
            <person name="Reynolds N.K."/>
            <person name="Stajich J.E."/>
            <person name="Barry K."/>
            <person name="Grigoriev I.V."/>
            <person name="Crous P."/>
            <person name="Smith M.E."/>
        </authorList>
    </citation>
    <scope>NUCLEOTIDE SEQUENCE</scope>
    <source>
        <strain evidence="3">NBRC 105414</strain>
    </source>
</reference>
<proteinExistence type="predicted"/>